<dbReference type="Proteomes" id="UP000504618">
    <property type="component" value="Unplaced"/>
</dbReference>
<proteinExistence type="predicted"/>
<evidence type="ECO:0000313" key="2">
    <source>
        <dbReference type="RefSeq" id="XP_024872245.1"/>
    </source>
</evidence>
<dbReference type="GeneID" id="112454853"/>
<dbReference type="AlphaFoldDB" id="A0A6J1PTN6"/>
<gene>
    <name evidence="2" type="primary">LOC112454853</name>
</gene>
<keyword evidence="1" id="KW-1185">Reference proteome</keyword>
<protein>
    <submittedName>
        <fullName evidence="2">Uncharacterized protein LOC112454853</fullName>
    </submittedName>
</protein>
<dbReference type="OrthoDB" id="7554583at2759"/>
<organism evidence="1 2">
    <name type="scientific">Temnothorax curvispinosus</name>
    <dbReference type="NCBI Taxonomy" id="300111"/>
    <lineage>
        <taxon>Eukaryota</taxon>
        <taxon>Metazoa</taxon>
        <taxon>Ecdysozoa</taxon>
        <taxon>Arthropoda</taxon>
        <taxon>Hexapoda</taxon>
        <taxon>Insecta</taxon>
        <taxon>Pterygota</taxon>
        <taxon>Neoptera</taxon>
        <taxon>Endopterygota</taxon>
        <taxon>Hymenoptera</taxon>
        <taxon>Apocrita</taxon>
        <taxon>Aculeata</taxon>
        <taxon>Formicoidea</taxon>
        <taxon>Formicidae</taxon>
        <taxon>Myrmicinae</taxon>
        <taxon>Temnothorax</taxon>
    </lineage>
</organism>
<evidence type="ECO:0000313" key="1">
    <source>
        <dbReference type="Proteomes" id="UP000504618"/>
    </source>
</evidence>
<dbReference type="RefSeq" id="XP_024872245.1">
    <property type="nucleotide sequence ID" value="XM_025016477.1"/>
</dbReference>
<name>A0A6J1PTN6_9HYME</name>
<reference evidence="2" key="1">
    <citation type="submission" date="2025-08" db="UniProtKB">
        <authorList>
            <consortium name="RefSeq"/>
        </authorList>
    </citation>
    <scope>IDENTIFICATION</scope>
    <source>
        <tissue evidence="2">Whole body</tissue>
    </source>
</reference>
<accession>A0A6J1PTN6</accession>
<sequence>MIPQKTQITAFFDKKRGQPSPPEGLSLRIKGVEIPITPEQKYLGLWVDGVRSFSGHVDQVVRRAKLVANNLSRLLPNLGGAGGRVRRLYVAVVHAVMLYGAPIWWQKVGGSRTLRNKLLSVQRIIATRAARACRTVAHAGATTLAGIPLAHLLARSYAEVYEGACLVRERLGVVTPDIRKTLRQNARATLLPRWKDWAFQQEFGRRVIDAVHPVFEE</sequence>